<dbReference type="PANTHER" id="PTHR33085">
    <property type="entry name" value="OS12G0113100 PROTEIN-RELATED"/>
    <property type="match status" value="1"/>
</dbReference>
<name>M8CQP4_AEGTA</name>
<dbReference type="ExpressionAtlas" id="M8CQP4">
    <property type="expression patterns" value="baseline"/>
</dbReference>
<dbReference type="InterPro" id="IPR012871">
    <property type="entry name" value="DUF1668_ORYSA"/>
</dbReference>
<dbReference type="EnsemblPlants" id="EMT29852">
    <property type="protein sequence ID" value="EMT29852"/>
    <property type="gene ID" value="F775_15145"/>
</dbReference>
<dbReference type="PANTHER" id="PTHR33085:SF89">
    <property type="entry name" value="DUF1618 DOMAIN-CONTAINING PROTEIN"/>
    <property type="match status" value="1"/>
</dbReference>
<reference evidence="3" key="1">
    <citation type="submission" date="2015-06" db="UniProtKB">
        <authorList>
            <consortium name="EnsemblPlants"/>
        </authorList>
    </citation>
    <scope>IDENTIFICATION</scope>
</reference>
<sequence length="1489" mass="168280">MAAAPPEPTLKGRTLVVKDFDDAVKQLIDFLHHGDDAAEGRIKAFLFHGWFGQGLGASAVLRATAEHLKSKRSNPDMKLQFGKVVHVDCSLWKNRRTMQREIAAELNLGHLMPIFDKQDEDDDFRGVEDSSRAELISIASEIYESLINEKFLLILHYGGDADIDLAELGVPVFGPFGKAKLLWTNHGRFQLSQKQQKLLTSSFLDINMLFITSDHIYIGQQLRCLLHKEAVEVISYTGMDDINPATVVDCFLYSLLLVGQLRENSDTVEYDWATYVCNYWICDGILQKDRAWEVGNALYGVIGQLRHSSDAIETLLYWLDQQIKSYQGWKSIASNQQGAQSISAVPVDASSYFLTFKGDDLLELPNDLFQLANNLRVLKLCKCSFDFAFPPFQSCHNLRFLWLDHCANTGKDQGGGACFPNLIVLELSHTDYALQQQMIERMTNLREINTKGVSWRNISHAWKTLQNVHKLRLTESSDVITVDNCSSLDMINPELLDLSGNTCMESLPRMSSAASLKMLVLDGCSNLETVALEGALPLLETFSFDGYGPTENWAHPINLPQKEFRPKSRATPIKEAKVTKISLVGCGRLHSIFLRGLANLDELDLSDTSIKILDLGAMDVPELRKLLLRGCRQLCSLGWRDYNPSRLEVVHVDTMGRKRLVVCCAQAREDFFSSVACITLTDARILWRCMRELFWFIYGRGKKKLHLHISSTVHSQIAMTKSVEEIGPSKVGFVPTGRSLPYKDIILLKDVACSSLVCDQRQLQPLDVHMEIGDEGHNLESMDTDIYFRRFTLDGVQSLHVHDNSSITAIPPRGPQTWHRLRWCHVDRCPKLYSLFYCEAGEFNFINLRTFSAFDLPTACCIWGKTNPKDPEDCIYLLSAFTALHSIYLHNCPKLVFVLPISFTLPSLETIQIAYCSNLQYVFPLDNEYPPEIASGVTFQNLKHIKLYHLHRLEQICETRLTAPALETISLRDCWGLRRIPAVVARQGPKLVVDCEKDWWGKLEWDGLQAGHDPSLFETRHSAYYKKTLPRVSVLSAIWQLSSVSRWQPLKFFKSCPPPCQPPTAVLGRDGPIGTRGYASNSHGDSHAEVATKRHLYVVLDDHKDGYGIHKLDRGPEDGEDDLDGGGARPLPDPPLLRVVLKTVGERAQFAAVGSSIVAIGTPLRYSCWPGQLGVLLIYDTKAAAMAVSPQVPRGFLQHGHKAAMAVGNRLYMLEAKSDVHDDDVGGWIGWQPLSNYPRWCWSADATPRTLPSSPTPLTLPFCTDYIMAYAAHGQPHEHVHEIFVSVRSTNRSEYPLRYRLGVGTFSFSTATREWTRRGNWQLPAHGHAHYDGELGAWLGLHALNDEGDMYRPRVTDVRLCIGDVTYHPAEWKVGREHLFRLDEDAAAGWRHTDAKLMPMVASDGGSEYCIMERLRPKKEKEKEKKVVFINGVNHWYEKEEEEECLLRLTSFRVDRGEDGEPVATACWSSRYYKVFSHNRNFEAQAFWM</sequence>
<evidence type="ECO:0000256" key="1">
    <source>
        <dbReference type="SAM" id="MobiDB-lite"/>
    </source>
</evidence>
<evidence type="ECO:0000259" key="2">
    <source>
        <dbReference type="Pfam" id="PF23247"/>
    </source>
</evidence>
<accession>M8CQP4</accession>
<feature type="region of interest" description="Disordered" evidence="1">
    <location>
        <begin position="1109"/>
        <end position="1131"/>
    </location>
</feature>
<evidence type="ECO:0000313" key="3">
    <source>
        <dbReference type="EnsemblPlants" id="EMT29852"/>
    </source>
</evidence>
<organism evidence="3">
    <name type="scientific">Aegilops tauschii</name>
    <name type="common">Tausch's goatgrass</name>
    <name type="synonym">Aegilops squarrosa</name>
    <dbReference type="NCBI Taxonomy" id="37682"/>
    <lineage>
        <taxon>Eukaryota</taxon>
        <taxon>Viridiplantae</taxon>
        <taxon>Streptophyta</taxon>
        <taxon>Embryophyta</taxon>
        <taxon>Tracheophyta</taxon>
        <taxon>Spermatophyta</taxon>
        <taxon>Magnoliopsida</taxon>
        <taxon>Liliopsida</taxon>
        <taxon>Poales</taxon>
        <taxon>Poaceae</taxon>
        <taxon>BOP clade</taxon>
        <taxon>Pooideae</taxon>
        <taxon>Triticodae</taxon>
        <taxon>Triticeae</taxon>
        <taxon>Triticinae</taxon>
        <taxon>Aegilops</taxon>
    </lineage>
</organism>
<dbReference type="SUPFAM" id="SSF52047">
    <property type="entry name" value="RNI-like"/>
    <property type="match status" value="1"/>
</dbReference>
<dbReference type="Pfam" id="PF23247">
    <property type="entry name" value="LRR_RPS2"/>
    <property type="match status" value="1"/>
</dbReference>
<dbReference type="SUPFAM" id="SSF52058">
    <property type="entry name" value="L domain-like"/>
    <property type="match status" value="1"/>
</dbReference>
<dbReference type="InterPro" id="IPR032675">
    <property type="entry name" value="LRR_dom_sf"/>
</dbReference>
<dbReference type="Gene3D" id="3.80.10.10">
    <property type="entry name" value="Ribonuclease Inhibitor"/>
    <property type="match status" value="2"/>
</dbReference>
<dbReference type="InterPro" id="IPR057135">
    <property type="entry name" value="At4g27190-like_LRR"/>
</dbReference>
<protein>
    <recommendedName>
        <fullName evidence="2">Disease resistance protein At4g27190-like leucine-rich repeats domain-containing protein</fullName>
    </recommendedName>
</protein>
<proteinExistence type="predicted"/>
<feature type="domain" description="Disease resistance protein At4g27190-like leucine-rich repeats" evidence="2">
    <location>
        <begin position="880"/>
        <end position="986"/>
    </location>
</feature>
<dbReference type="Pfam" id="PF07893">
    <property type="entry name" value="DUF1668"/>
    <property type="match status" value="1"/>
</dbReference>